<organism evidence="1">
    <name type="scientific">Lepeophtheirus salmonis</name>
    <name type="common">Salmon louse</name>
    <name type="synonym">Caligus salmonis</name>
    <dbReference type="NCBI Taxonomy" id="72036"/>
    <lineage>
        <taxon>Eukaryota</taxon>
        <taxon>Metazoa</taxon>
        <taxon>Ecdysozoa</taxon>
        <taxon>Arthropoda</taxon>
        <taxon>Crustacea</taxon>
        <taxon>Multicrustacea</taxon>
        <taxon>Hexanauplia</taxon>
        <taxon>Copepoda</taxon>
        <taxon>Siphonostomatoida</taxon>
        <taxon>Caligidae</taxon>
        <taxon>Lepeophtheirus</taxon>
    </lineage>
</organism>
<dbReference type="AlphaFoldDB" id="A0A0K2TFC8"/>
<name>A0A0K2TFC8_LEPSM</name>
<dbReference type="EMBL" id="HACA01007368">
    <property type="protein sequence ID" value="CDW24729.1"/>
    <property type="molecule type" value="Transcribed_RNA"/>
</dbReference>
<evidence type="ECO:0000313" key="1">
    <source>
        <dbReference type="EMBL" id="CDW24729.1"/>
    </source>
</evidence>
<sequence>MKKIVNSITEVAVPLIKLSINVTKCHKILFLLCLSMLV</sequence>
<protein>
    <submittedName>
        <fullName evidence="1">Uncharacterized protein</fullName>
    </submittedName>
</protein>
<proteinExistence type="predicted"/>
<reference evidence="1" key="1">
    <citation type="submission" date="2014-05" db="EMBL/GenBank/DDBJ databases">
        <authorList>
            <person name="Chronopoulou M."/>
        </authorList>
    </citation>
    <scope>NUCLEOTIDE SEQUENCE</scope>
    <source>
        <tissue evidence="1">Whole organism</tissue>
    </source>
</reference>
<accession>A0A0K2TFC8</accession>